<evidence type="ECO:0000256" key="2">
    <source>
        <dbReference type="ARBA" id="ARBA00023002"/>
    </source>
</evidence>
<gene>
    <name evidence="3" type="ORF">IAA84_10605</name>
</gene>
<dbReference type="GO" id="GO:0016491">
    <property type="term" value="F:oxidoreductase activity"/>
    <property type="evidence" value="ECO:0007669"/>
    <property type="project" value="UniProtKB-KW"/>
</dbReference>
<reference evidence="3" key="2">
    <citation type="journal article" date="2021" name="PeerJ">
        <title>Extensive microbial diversity within the chicken gut microbiome revealed by metagenomics and culture.</title>
        <authorList>
            <person name="Gilroy R."/>
            <person name="Ravi A."/>
            <person name="Getino M."/>
            <person name="Pursley I."/>
            <person name="Horton D.L."/>
            <person name="Alikhan N.F."/>
            <person name="Baker D."/>
            <person name="Gharbi K."/>
            <person name="Hall N."/>
            <person name="Watson M."/>
            <person name="Adriaenssens E.M."/>
            <person name="Foster-Nyarko E."/>
            <person name="Jarju S."/>
            <person name="Secka A."/>
            <person name="Antonio M."/>
            <person name="Oren A."/>
            <person name="Chaudhuri R.R."/>
            <person name="La Ragione R."/>
            <person name="Hildebrand F."/>
            <person name="Pallen M.J."/>
        </authorList>
    </citation>
    <scope>NUCLEOTIDE SEQUENCE</scope>
    <source>
        <strain evidence="3">13766</strain>
    </source>
</reference>
<dbReference type="PANTHER" id="PTHR24321:SF8">
    <property type="entry name" value="ESTRADIOL 17-BETA-DEHYDROGENASE 8-RELATED"/>
    <property type="match status" value="1"/>
</dbReference>
<comment type="caution">
    <text evidence="3">The sequence shown here is derived from an EMBL/GenBank/DDBJ whole genome shotgun (WGS) entry which is preliminary data.</text>
</comment>
<dbReference type="CDD" id="cd05233">
    <property type="entry name" value="SDR_c"/>
    <property type="match status" value="1"/>
</dbReference>
<dbReference type="PANTHER" id="PTHR24321">
    <property type="entry name" value="DEHYDROGENASES, SHORT CHAIN"/>
    <property type="match status" value="1"/>
</dbReference>
<protein>
    <submittedName>
        <fullName evidence="3">SDR family oxidoreductase</fullName>
    </submittedName>
</protein>
<dbReference type="Gene3D" id="3.40.50.720">
    <property type="entry name" value="NAD(P)-binding Rossmann-like Domain"/>
    <property type="match status" value="1"/>
</dbReference>
<dbReference type="EMBL" id="DVJN01000203">
    <property type="protein sequence ID" value="HIS93456.1"/>
    <property type="molecule type" value="Genomic_DNA"/>
</dbReference>
<dbReference type="InterPro" id="IPR002347">
    <property type="entry name" value="SDR_fam"/>
</dbReference>
<organism evidence="3 4">
    <name type="scientific">Candidatus Alectryocaccomicrobium excrementavium</name>
    <dbReference type="NCBI Taxonomy" id="2840668"/>
    <lineage>
        <taxon>Bacteria</taxon>
        <taxon>Bacillati</taxon>
        <taxon>Bacillota</taxon>
        <taxon>Clostridia</taxon>
        <taxon>Candidatus Alectryocaccomicrobium</taxon>
    </lineage>
</organism>
<dbReference type="SUPFAM" id="SSF51735">
    <property type="entry name" value="NAD(P)-binding Rossmann-fold domains"/>
    <property type="match status" value="1"/>
</dbReference>
<dbReference type="PRINTS" id="PR00081">
    <property type="entry name" value="GDHRDH"/>
</dbReference>
<evidence type="ECO:0000256" key="1">
    <source>
        <dbReference type="ARBA" id="ARBA00006484"/>
    </source>
</evidence>
<keyword evidence="2" id="KW-0560">Oxidoreductase</keyword>
<evidence type="ECO:0000313" key="4">
    <source>
        <dbReference type="Proteomes" id="UP000824140"/>
    </source>
</evidence>
<comment type="similarity">
    <text evidence="1">Belongs to the short-chain dehydrogenases/reductases (SDR) family.</text>
</comment>
<sequence>MQKAPCALVTGGAIGIGRGIALALAQAGYDVGIHCNSNVQRAQELRQQLCAMGRRCHVYPADVRECAQIDSLFARYMQDFGQLDLFVANAGITQKAPFLEMDAQTFDRITQIDFRGTFFCVQQAARRMRDAGTRGNIIILSSNNAFMQTPGVACYGAVKEALLKLTKHAAMEVARYGIRVNAIAPGWTDTGEARLPPPESTYAHIPLKRWCQPAEIGQAVLALSAPWAASITGSCLVMDGGASLQTHPPEEYGL</sequence>
<dbReference type="Pfam" id="PF13561">
    <property type="entry name" value="adh_short_C2"/>
    <property type="match status" value="1"/>
</dbReference>
<name>A0A9D1G1C6_9FIRM</name>
<dbReference type="AlphaFoldDB" id="A0A9D1G1C6"/>
<proteinExistence type="inferred from homology"/>
<reference evidence="3" key="1">
    <citation type="submission" date="2020-10" db="EMBL/GenBank/DDBJ databases">
        <authorList>
            <person name="Gilroy R."/>
        </authorList>
    </citation>
    <scope>NUCLEOTIDE SEQUENCE</scope>
    <source>
        <strain evidence="3">13766</strain>
    </source>
</reference>
<evidence type="ECO:0000313" key="3">
    <source>
        <dbReference type="EMBL" id="HIS93456.1"/>
    </source>
</evidence>
<dbReference type="Proteomes" id="UP000824140">
    <property type="component" value="Unassembled WGS sequence"/>
</dbReference>
<dbReference type="InterPro" id="IPR036291">
    <property type="entry name" value="NAD(P)-bd_dom_sf"/>
</dbReference>
<accession>A0A9D1G1C6</accession>
<dbReference type="PRINTS" id="PR00080">
    <property type="entry name" value="SDRFAMILY"/>
</dbReference>
<dbReference type="GO" id="GO:0008206">
    <property type="term" value="P:bile acid metabolic process"/>
    <property type="evidence" value="ECO:0007669"/>
    <property type="project" value="UniProtKB-ARBA"/>
</dbReference>
<dbReference type="FunFam" id="3.40.50.720:FF:000084">
    <property type="entry name" value="Short-chain dehydrogenase reductase"/>
    <property type="match status" value="1"/>
</dbReference>